<dbReference type="SMART" id="SM00874">
    <property type="entry name" value="B5"/>
    <property type="match status" value="1"/>
</dbReference>
<feature type="domain" description="B5" evidence="2">
    <location>
        <begin position="291"/>
        <end position="366"/>
    </location>
</feature>
<accession>A0A1F6E9U9</accession>
<dbReference type="GO" id="GO:0003723">
    <property type="term" value="F:RNA binding"/>
    <property type="evidence" value="ECO:0007669"/>
    <property type="project" value="InterPro"/>
</dbReference>
<name>A0A1F6E9U9_9BACT</name>
<dbReference type="AlphaFoldDB" id="A0A1F6E9U9"/>
<dbReference type="Gene3D" id="3.30.70.380">
    <property type="entry name" value="Ferrodoxin-fold anticodon-binding domain"/>
    <property type="match status" value="1"/>
</dbReference>
<feature type="domain" description="FDX-ACB" evidence="1">
    <location>
        <begin position="510"/>
        <end position="598"/>
    </location>
</feature>
<evidence type="ECO:0000313" key="4">
    <source>
        <dbReference type="Proteomes" id="UP000176689"/>
    </source>
</evidence>
<dbReference type="Gene3D" id="3.30.930.10">
    <property type="entry name" value="Bira Bifunctional Protein, Domain 2"/>
    <property type="match status" value="1"/>
</dbReference>
<comment type="caution">
    <text evidence="3">The sequence shown here is derived from an EMBL/GenBank/DDBJ whole genome shotgun (WGS) entry which is preliminary data.</text>
</comment>
<dbReference type="GO" id="GO:0000287">
    <property type="term" value="F:magnesium ion binding"/>
    <property type="evidence" value="ECO:0007669"/>
    <property type="project" value="InterPro"/>
</dbReference>
<dbReference type="SUPFAM" id="SSF56037">
    <property type="entry name" value="PheT/TilS domain"/>
    <property type="match status" value="1"/>
</dbReference>
<dbReference type="InterPro" id="IPR009061">
    <property type="entry name" value="DNA-bd_dom_put_sf"/>
</dbReference>
<dbReference type="SMART" id="SM00873">
    <property type="entry name" value="B3_4"/>
    <property type="match status" value="1"/>
</dbReference>
<dbReference type="GO" id="GO:0004826">
    <property type="term" value="F:phenylalanine-tRNA ligase activity"/>
    <property type="evidence" value="ECO:0007669"/>
    <property type="project" value="InterPro"/>
</dbReference>
<dbReference type="PROSITE" id="PS51447">
    <property type="entry name" value="FDX_ACB"/>
    <property type="match status" value="1"/>
</dbReference>
<dbReference type="Gene3D" id="3.50.40.10">
    <property type="entry name" value="Phenylalanyl-trna Synthetase, Chain B, domain 3"/>
    <property type="match status" value="1"/>
</dbReference>
<dbReference type="PANTHER" id="PTHR10947:SF0">
    <property type="entry name" value="PHENYLALANINE--TRNA LIGASE BETA SUBUNIT"/>
    <property type="match status" value="1"/>
</dbReference>
<dbReference type="InterPro" id="IPR020825">
    <property type="entry name" value="Phe-tRNA_synthase-like_B3/B4"/>
</dbReference>
<dbReference type="GO" id="GO:0006432">
    <property type="term" value="P:phenylalanyl-tRNA aminoacylation"/>
    <property type="evidence" value="ECO:0007669"/>
    <property type="project" value="InterPro"/>
</dbReference>
<dbReference type="InterPro" id="IPR045864">
    <property type="entry name" value="aa-tRNA-synth_II/BPL/LPL"/>
</dbReference>
<protein>
    <submittedName>
        <fullName evidence="3">Uncharacterized protein</fullName>
    </submittedName>
</protein>
<evidence type="ECO:0000313" key="3">
    <source>
        <dbReference type="EMBL" id="OGG70459.1"/>
    </source>
</evidence>
<dbReference type="SUPFAM" id="SSF55681">
    <property type="entry name" value="Class II aaRS and biotin synthetases"/>
    <property type="match status" value="1"/>
</dbReference>
<dbReference type="GO" id="GO:0009328">
    <property type="term" value="C:phenylalanine-tRNA ligase complex"/>
    <property type="evidence" value="ECO:0007669"/>
    <property type="project" value="TreeGrafter"/>
</dbReference>
<dbReference type="InterPro" id="IPR036690">
    <property type="entry name" value="Fdx_antiC-bd_sf"/>
</dbReference>
<dbReference type="EMBL" id="MFLP01000023">
    <property type="protein sequence ID" value="OGG70459.1"/>
    <property type="molecule type" value="Genomic_DNA"/>
</dbReference>
<dbReference type="GO" id="GO:0005524">
    <property type="term" value="F:ATP binding"/>
    <property type="evidence" value="ECO:0007669"/>
    <property type="project" value="InterPro"/>
</dbReference>
<dbReference type="SUPFAM" id="SSF54991">
    <property type="entry name" value="Anticodon-binding domain of PheRS"/>
    <property type="match status" value="1"/>
</dbReference>
<dbReference type="InterPro" id="IPR045060">
    <property type="entry name" value="Phe-tRNA-ligase_IIc_bsu"/>
</dbReference>
<gene>
    <name evidence="3" type="ORF">A3F27_03520</name>
</gene>
<evidence type="ECO:0000259" key="1">
    <source>
        <dbReference type="PROSITE" id="PS51447"/>
    </source>
</evidence>
<dbReference type="InterPro" id="IPR005146">
    <property type="entry name" value="B3/B4_tRNA-bd"/>
</dbReference>
<proteinExistence type="predicted"/>
<evidence type="ECO:0000259" key="2">
    <source>
        <dbReference type="PROSITE" id="PS51483"/>
    </source>
</evidence>
<organism evidence="3 4">
    <name type="scientific">Candidatus Kaiserbacteria bacterium RIFCSPHIGHO2_12_FULL_53_13</name>
    <dbReference type="NCBI Taxonomy" id="1798502"/>
    <lineage>
        <taxon>Bacteria</taxon>
        <taxon>Candidatus Kaiseribacteriota</taxon>
    </lineage>
</organism>
<dbReference type="Gene3D" id="3.30.56.10">
    <property type="match status" value="2"/>
</dbReference>
<dbReference type="Proteomes" id="UP000176689">
    <property type="component" value="Unassembled WGS sequence"/>
</dbReference>
<dbReference type="Pfam" id="PF03483">
    <property type="entry name" value="B3_4"/>
    <property type="match status" value="1"/>
</dbReference>
<dbReference type="PROSITE" id="PS51483">
    <property type="entry name" value="B5"/>
    <property type="match status" value="1"/>
</dbReference>
<dbReference type="SUPFAM" id="SSF46955">
    <property type="entry name" value="Putative DNA-binding domain"/>
    <property type="match status" value="2"/>
</dbReference>
<dbReference type="Pfam" id="PF03484">
    <property type="entry name" value="B5"/>
    <property type="match status" value="1"/>
</dbReference>
<reference evidence="3 4" key="1">
    <citation type="journal article" date="2016" name="Nat. Commun.">
        <title>Thousands of microbial genomes shed light on interconnected biogeochemical processes in an aquifer system.</title>
        <authorList>
            <person name="Anantharaman K."/>
            <person name="Brown C.T."/>
            <person name="Hug L.A."/>
            <person name="Sharon I."/>
            <person name="Castelle C.J."/>
            <person name="Probst A.J."/>
            <person name="Thomas B.C."/>
            <person name="Singh A."/>
            <person name="Wilkins M.J."/>
            <person name="Karaoz U."/>
            <person name="Brodie E.L."/>
            <person name="Williams K.H."/>
            <person name="Hubbard S.S."/>
            <person name="Banfield J.F."/>
        </authorList>
    </citation>
    <scope>NUCLEOTIDE SEQUENCE [LARGE SCALE GENOMIC DNA]</scope>
</reference>
<dbReference type="SMART" id="SM00896">
    <property type="entry name" value="FDX-ACB"/>
    <property type="match status" value="1"/>
</dbReference>
<dbReference type="InterPro" id="IPR005147">
    <property type="entry name" value="tRNA_synthase_B5-dom"/>
</dbReference>
<sequence length="598" mass="65934">MKISRNWLQTFFDVPLPDAHVLADALTFHAFEIESVVDEILDVKVTPNRGHDCLSHRGIAKELSAILDVPMKSDPLREVISLEPKTDAVAVSIENSELCPRYIACYIKGVKVGPSPSWLKENLEAIGQKSINNIVDAANFVMFNLGQPLHAFDAGKLQTKDSRFAIKVREAKTGEKMLALDAKEYELTDSMLVIVDRYTDISVGIAGVKGGKAAEVNEGTTDIVIESANFNGVSVRKTAQALKLRTDASQRFEQVLSPELAAYGMREAVDLILKIAGGEIVGFADEYPKPQSGKAVSITAAKVNQILGTALVPDDIADVLRRLDLPFEQKDAAFTVTPPFERLDLSIPEDLVEEVGRIIGYDKIPAVELSPFAQKLEINKDFCAAELAREKLIAVGYSEVYTSVFRDKGERAVSNKVGGEKPYLRNNLRDGLLDAYFRNLHNKDLLGIQAVNVFEIGTIWRDGKEVLMVGKLTEEAAGKGKAEESVLAPAQVDVYDNLPVSSLERYQPFSKYPFIVRDIALWVPTGTDPEEVLGVIRVQAGELLVRSALFDTFEKNGKLSLAFRLVFQSFDHTLTDGDANERMESIYSAAKGRGWQVR</sequence>
<dbReference type="PANTHER" id="PTHR10947">
    <property type="entry name" value="PHENYLALANYL-TRNA SYNTHETASE BETA CHAIN AND LEUCINE-RICH REPEAT-CONTAINING PROTEIN 47"/>
    <property type="match status" value="1"/>
</dbReference>
<dbReference type="Pfam" id="PF03147">
    <property type="entry name" value="FDX-ACB"/>
    <property type="match status" value="1"/>
</dbReference>
<dbReference type="InterPro" id="IPR005121">
    <property type="entry name" value="Fdx_antiC-bd"/>
</dbReference>